<dbReference type="EMBL" id="JAAVNE010000016">
    <property type="protein sequence ID" value="NKC31547.1"/>
    <property type="molecule type" value="Genomic_DNA"/>
</dbReference>
<dbReference type="SUPFAM" id="SSF53335">
    <property type="entry name" value="S-adenosyl-L-methionine-dependent methyltransferases"/>
    <property type="match status" value="1"/>
</dbReference>
<dbReference type="Pfam" id="PF01135">
    <property type="entry name" value="PCMT"/>
    <property type="match status" value="1"/>
</dbReference>
<accession>A0ABX1E2Z8</accession>
<evidence type="ECO:0000313" key="5">
    <source>
        <dbReference type="Proteomes" id="UP000787635"/>
    </source>
</evidence>
<evidence type="ECO:0000256" key="2">
    <source>
        <dbReference type="ARBA" id="ARBA00013346"/>
    </source>
</evidence>
<dbReference type="InterPro" id="IPR000682">
    <property type="entry name" value="PCMT"/>
</dbReference>
<organism evidence="4 5">
    <name type="scientific">Falsiroseomonas selenitidurans</name>
    <dbReference type="NCBI Taxonomy" id="2716335"/>
    <lineage>
        <taxon>Bacteria</taxon>
        <taxon>Pseudomonadati</taxon>
        <taxon>Pseudomonadota</taxon>
        <taxon>Alphaproteobacteria</taxon>
        <taxon>Acetobacterales</taxon>
        <taxon>Roseomonadaceae</taxon>
        <taxon>Falsiroseomonas</taxon>
    </lineage>
</organism>
<dbReference type="Gene3D" id="3.40.50.150">
    <property type="entry name" value="Vaccinia Virus protein VP39"/>
    <property type="match status" value="1"/>
</dbReference>
<gene>
    <name evidence="4" type="ORF">HEQ75_11815</name>
</gene>
<keyword evidence="5" id="KW-1185">Reference proteome</keyword>
<dbReference type="InterPro" id="IPR029063">
    <property type="entry name" value="SAM-dependent_MTases_sf"/>
</dbReference>
<dbReference type="CDD" id="cd02440">
    <property type="entry name" value="AdoMet_MTases"/>
    <property type="match status" value="1"/>
</dbReference>
<dbReference type="PANTHER" id="PTHR11579">
    <property type="entry name" value="PROTEIN-L-ISOASPARTATE O-METHYLTRANSFERASE"/>
    <property type="match status" value="1"/>
</dbReference>
<dbReference type="Proteomes" id="UP000787635">
    <property type="component" value="Unassembled WGS sequence"/>
</dbReference>
<evidence type="ECO:0000256" key="3">
    <source>
        <dbReference type="ARBA" id="ARBA00030757"/>
    </source>
</evidence>
<evidence type="ECO:0000313" key="4">
    <source>
        <dbReference type="EMBL" id="NKC31547.1"/>
    </source>
</evidence>
<sequence length="231" mass="23584">MTHGAPGGPAAPDWEAARRFMVDGQLRPNKVTDPLLLAAMGALPRERFVPAALAPRAYADEDVRLPGGRALIEPMVIARLLQLLRLREGDRMLVLGAGTGYAAAVAARCGARVVAVEDDPALLGIARQALDGLLPAGAVSLVQADPVQGHAAGAPYDAILIEGEIPAVPPAIAAQLAEGGRLATILPGAARGQAARAVSGLRAGGSFSVTDAFDCATLALPHFQAAPGFVF</sequence>
<proteinExistence type="inferred from homology"/>
<evidence type="ECO:0000256" key="1">
    <source>
        <dbReference type="ARBA" id="ARBA00005369"/>
    </source>
</evidence>
<comment type="similarity">
    <text evidence="1">Belongs to the methyltransferase superfamily. L-isoaspartyl/D-aspartyl protein methyltransferase family.</text>
</comment>
<name>A0ABX1E2Z8_9PROT</name>
<comment type="caution">
    <text evidence="4">The sequence shown here is derived from an EMBL/GenBank/DDBJ whole genome shotgun (WGS) entry which is preliminary data.</text>
</comment>
<dbReference type="PANTHER" id="PTHR11579:SF18">
    <property type="entry name" value="PROTEIN-L-ISOASPARTATE O-METHYLTRANSFERASE"/>
    <property type="match status" value="1"/>
</dbReference>
<protein>
    <recommendedName>
        <fullName evidence="2">Protein-L-isoaspartate O-methyltransferase</fullName>
    </recommendedName>
    <alternativeName>
        <fullName evidence="3">Protein L-isoaspartyl methyltransferase</fullName>
    </alternativeName>
</protein>
<reference evidence="4 5" key="1">
    <citation type="submission" date="2020-03" db="EMBL/GenBank/DDBJ databases">
        <title>Roseomonas selenitidurans sp. nov. isolated from urban soil.</title>
        <authorList>
            <person name="Liu H."/>
        </authorList>
    </citation>
    <scope>NUCLEOTIDE SEQUENCE [LARGE SCALE GENOMIC DNA]</scope>
    <source>
        <strain evidence="4 5">BU-1</strain>
    </source>
</reference>